<name>A0A0W0VR74_9GAMM</name>
<comment type="caution">
    <text evidence="2">The sequence shown here is derived from an EMBL/GenBank/DDBJ whole genome shotgun (WGS) entry which is preliminary data.</text>
</comment>
<dbReference type="RefSeq" id="WP_058528508.1">
    <property type="nucleotide sequence ID" value="NZ_CAAAHZ010000001.1"/>
</dbReference>
<proteinExistence type="predicted"/>
<accession>A0A0W0VR74</accession>
<feature type="transmembrane region" description="Helical" evidence="1">
    <location>
        <begin position="90"/>
        <end position="114"/>
    </location>
</feature>
<organism evidence="2 3">
    <name type="scientific">Legionella londiniensis</name>
    <dbReference type="NCBI Taxonomy" id="45068"/>
    <lineage>
        <taxon>Bacteria</taxon>
        <taxon>Pseudomonadati</taxon>
        <taxon>Pseudomonadota</taxon>
        <taxon>Gammaproteobacteria</taxon>
        <taxon>Legionellales</taxon>
        <taxon>Legionellaceae</taxon>
        <taxon>Legionella</taxon>
    </lineage>
</organism>
<protein>
    <recommendedName>
        <fullName evidence="4">Transmembrane protein</fullName>
    </recommendedName>
</protein>
<keyword evidence="1" id="KW-0812">Transmembrane</keyword>
<evidence type="ECO:0008006" key="4">
    <source>
        <dbReference type="Google" id="ProtNLM"/>
    </source>
</evidence>
<feature type="transmembrane region" description="Helical" evidence="1">
    <location>
        <begin position="21"/>
        <end position="41"/>
    </location>
</feature>
<dbReference type="Proteomes" id="UP000054997">
    <property type="component" value="Unassembled WGS sequence"/>
</dbReference>
<evidence type="ECO:0000313" key="3">
    <source>
        <dbReference type="Proteomes" id="UP000054997"/>
    </source>
</evidence>
<reference evidence="2 3" key="1">
    <citation type="submission" date="2015-11" db="EMBL/GenBank/DDBJ databases">
        <title>Genomic analysis of 38 Legionella species identifies large and diverse effector repertoires.</title>
        <authorList>
            <person name="Burstein D."/>
            <person name="Amaro F."/>
            <person name="Zusman T."/>
            <person name="Lifshitz Z."/>
            <person name="Cohen O."/>
            <person name="Gilbert J.A."/>
            <person name="Pupko T."/>
            <person name="Shuman H.A."/>
            <person name="Segal G."/>
        </authorList>
    </citation>
    <scope>NUCLEOTIDE SEQUENCE [LARGE SCALE GENOMIC DNA]</scope>
    <source>
        <strain evidence="2 3">ATCC 49505</strain>
    </source>
</reference>
<gene>
    <name evidence="2" type="ORF">Llon_0498</name>
</gene>
<sequence>MTHQQNVSTFFNKGYKTYKDIGIISAATPILPALLGLGIGYKIDNKGITVKEDRSAGRYTVAGSAIGLLAAVALAPVTLPIAVAGLGVTAALFFFTGIAHAASALAAGIMDLVAGSYKSQQSQQEDDFSLII</sequence>
<dbReference type="AlphaFoldDB" id="A0A0W0VR74"/>
<keyword evidence="3" id="KW-1185">Reference proteome</keyword>
<keyword evidence="1" id="KW-1133">Transmembrane helix</keyword>
<feature type="transmembrane region" description="Helical" evidence="1">
    <location>
        <begin position="61"/>
        <end position="84"/>
    </location>
</feature>
<evidence type="ECO:0000256" key="1">
    <source>
        <dbReference type="SAM" id="Phobius"/>
    </source>
</evidence>
<dbReference type="EMBL" id="LNYK01000007">
    <property type="protein sequence ID" value="KTD22624.1"/>
    <property type="molecule type" value="Genomic_DNA"/>
</dbReference>
<evidence type="ECO:0000313" key="2">
    <source>
        <dbReference type="EMBL" id="KTD22624.1"/>
    </source>
</evidence>
<dbReference type="PATRIC" id="fig|45068.5.peg.537"/>
<keyword evidence="1" id="KW-0472">Membrane</keyword>